<dbReference type="Gene3D" id="3.90.550.10">
    <property type="entry name" value="Spore Coat Polysaccharide Biosynthesis Protein SpsA, Chain A"/>
    <property type="match status" value="1"/>
</dbReference>
<dbReference type="RefSeq" id="YP_001426347.1">
    <property type="nucleotide sequence ID" value="NC_008603.1"/>
</dbReference>
<sequence>MMSFDPGYENDILNTLASFFSKTLAMADADKTPRVMKALITPRQKVMMGFHFVMNLGFYGYFVYFFVNAFMQAEASQMVWMSLFSVVLFSDIVFHLWSITINHKMSVVDTSVSVSGLRVAMIVTKAPSEPWSVVKKTLEAMLNQNTDSAYDVWLADEKPHEDTVMWCAEQGVFISSREGVDGYHNIDWPLRRKCKEGNLMYFYDKVGYDKYDVVFQFDSDHAPTNDYLKNSLPAFMDPEVSYIAMPNINKKGSWISNARQTHEAWYYGPSQLSYSYDSMPMCTGSHYAVRTSALKDVGGIGPELDEDMTTTMIMVSNGKRGVYAGNAIAFGEGPLSLEDAAKQEFQWGKSAVICFFRWRSVIFPKNNKMRPSELFRFYMIQIWYFFQLFFSLYAWFVIGPTVFTNKWCSNETCILTFGSLIVYSAPVMISQIAYNIFMRRNDLLRPRDTPFVSIDLFVYRVLRPIWNGIGIVSGILEMVFNVVPSFSVTRKGESSTEPLGVFKLWYFQVFAVYYAAFISLKTFLHTDDIPVMLLVMYLSAVLLYAYIVFRHFLDQKFKALTWLNPISHTVLVSSFIGVFVALCVLFSDRIFTEGNARVFVPYFEHMYQMWVIVGLNCAALAWGIIVAIM</sequence>
<evidence type="ECO:0000256" key="7">
    <source>
        <dbReference type="SAM" id="Phobius"/>
    </source>
</evidence>
<dbReference type="EMBL" id="DQ890022">
    <property type="protein sequence ID" value="ABT16000.1"/>
    <property type="molecule type" value="Genomic_DNA"/>
</dbReference>
<organism evidence="8 9">
    <name type="scientific">Paramecium bursaria Chlorella virus FR483</name>
    <name type="common">PBCV-FR483</name>
    <dbReference type="NCBI Taxonomy" id="399781"/>
    <lineage>
        <taxon>Viruses</taxon>
        <taxon>Varidnaviria</taxon>
        <taxon>Bamfordvirae</taxon>
        <taxon>Nucleocytoviricota</taxon>
        <taxon>Megaviricetes</taxon>
        <taxon>Algavirales</taxon>
        <taxon>Phycodnaviridae</taxon>
        <taxon>Chlorovirus</taxon>
        <taxon>Chlorovirus conductrix</taxon>
        <taxon>Paramecium bursaria Chlorella virus A1</taxon>
    </lineage>
</organism>
<evidence type="ECO:0000256" key="1">
    <source>
        <dbReference type="ARBA" id="ARBA00004141"/>
    </source>
</evidence>
<dbReference type="OrthoDB" id="2183at10239"/>
<dbReference type="GO" id="GO:0016758">
    <property type="term" value="F:hexosyltransferase activity"/>
    <property type="evidence" value="ECO:0007669"/>
    <property type="project" value="TreeGrafter"/>
</dbReference>
<dbReference type="Pfam" id="PF13641">
    <property type="entry name" value="Glyco_tranf_2_3"/>
    <property type="match status" value="1"/>
</dbReference>
<dbReference type="CAZy" id="GT2">
    <property type="family name" value="Glycosyltransferase Family 2"/>
</dbReference>
<evidence type="ECO:0000256" key="6">
    <source>
        <dbReference type="ARBA" id="ARBA00023136"/>
    </source>
</evidence>
<dbReference type="SUPFAM" id="SSF53448">
    <property type="entry name" value="Nucleotide-diphospho-sugar transferases"/>
    <property type="match status" value="1"/>
</dbReference>
<organismHost>
    <name type="scientific">Paramecium bursaria</name>
    <dbReference type="NCBI Taxonomy" id="74790"/>
</organismHost>
<evidence type="ECO:0000256" key="4">
    <source>
        <dbReference type="ARBA" id="ARBA00022692"/>
    </source>
</evidence>
<feature type="transmembrane region" description="Helical" evidence="7">
    <location>
        <begin position="375"/>
        <end position="396"/>
    </location>
</feature>
<feature type="transmembrane region" description="Helical" evidence="7">
    <location>
        <begin position="416"/>
        <end position="437"/>
    </location>
</feature>
<dbReference type="Proteomes" id="UP000204095">
    <property type="component" value="Segment"/>
</dbReference>
<gene>
    <name evidence="8" type="primary">N715L</name>
    <name evidence="8" type="ORF">FR483_N715L</name>
</gene>
<keyword evidence="6 7" id="KW-0472">Membrane</keyword>
<feature type="transmembrane region" description="Helical" evidence="7">
    <location>
        <begin position="504"/>
        <end position="524"/>
    </location>
</feature>
<feature type="transmembrane region" description="Helical" evidence="7">
    <location>
        <begin position="565"/>
        <end position="586"/>
    </location>
</feature>
<evidence type="ECO:0000313" key="8">
    <source>
        <dbReference type="EMBL" id="ABT16000.1"/>
    </source>
</evidence>
<evidence type="ECO:0000256" key="5">
    <source>
        <dbReference type="ARBA" id="ARBA00022989"/>
    </source>
</evidence>
<keyword evidence="3" id="KW-0808">Transferase</keyword>
<evidence type="ECO:0000313" key="9">
    <source>
        <dbReference type="Proteomes" id="UP000204095"/>
    </source>
</evidence>
<feature type="transmembrane region" description="Helical" evidence="7">
    <location>
        <begin position="46"/>
        <end position="67"/>
    </location>
</feature>
<dbReference type="InterPro" id="IPR050321">
    <property type="entry name" value="Glycosyltr_2/OpgH_subfam"/>
</dbReference>
<protein>
    <submittedName>
        <fullName evidence="8">Uncharacterized protein N715L</fullName>
    </submittedName>
</protein>
<dbReference type="InterPro" id="IPR029044">
    <property type="entry name" value="Nucleotide-diphossugar_trans"/>
</dbReference>
<feature type="transmembrane region" description="Helical" evidence="7">
    <location>
        <begin position="531"/>
        <end position="553"/>
    </location>
</feature>
<evidence type="ECO:0000256" key="3">
    <source>
        <dbReference type="ARBA" id="ARBA00022679"/>
    </source>
</evidence>
<keyword evidence="5 7" id="KW-1133">Transmembrane helix</keyword>
<dbReference type="PANTHER" id="PTHR43867">
    <property type="entry name" value="CELLULOSE SYNTHASE CATALYTIC SUBUNIT A [UDP-FORMING]"/>
    <property type="match status" value="1"/>
</dbReference>
<feature type="transmembrane region" description="Helical" evidence="7">
    <location>
        <begin position="607"/>
        <end position="628"/>
    </location>
</feature>
<dbReference type="KEGG" id="vg:5364632"/>
<proteinExistence type="predicted"/>
<keyword evidence="4 7" id="KW-0812">Transmembrane</keyword>
<name>A7J869_PBCVF</name>
<feature type="transmembrane region" description="Helical" evidence="7">
    <location>
        <begin position="79"/>
        <end position="97"/>
    </location>
</feature>
<accession>A7J869</accession>
<dbReference type="GO" id="GO:0005886">
    <property type="term" value="C:plasma membrane"/>
    <property type="evidence" value="ECO:0007669"/>
    <property type="project" value="TreeGrafter"/>
</dbReference>
<comment type="subcellular location">
    <subcellularLocation>
        <location evidence="1">Membrane</location>
        <topology evidence="1">Multi-pass membrane protein</topology>
    </subcellularLocation>
</comment>
<dbReference type="GeneID" id="5364632"/>
<keyword evidence="2" id="KW-0328">Glycosyltransferase</keyword>
<dbReference type="PANTHER" id="PTHR43867:SF2">
    <property type="entry name" value="CELLULOSE SYNTHASE CATALYTIC SUBUNIT A [UDP-FORMING]"/>
    <property type="match status" value="1"/>
</dbReference>
<reference evidence="8 9" key="1">
    <citation type="journal article" date="2007" name="Virology">
        <title>Sequence and annotation of the 314-kb MT325 and the 321-kb FR483 viruses that infect Chlorella Pbi.</title>
        <authorList>
            <person name="Fitzgerald L.A."/>
            <person name="Graves M.V."/>
            <person name="Li X."/>
            <person name="Feldblyum T."/>
            <person name="Hartigan J."/>
            <person name="Van Etten J.L."/>
        </authorList>
    </citation>
    <scope>NUCLEOTIDE SEQUENCE [LARGE SCALE GENOMIC DNA]</scope>
    <source>
        <strain evidence="8 9">FR483</strain>
    </source>
</reference>
<feature type="transmembrane region" description="Helical" evidence="7">
    <location>
        <begin position="465"/>
        <end position="484"/>
    </location>
</feature>
<evidence type="ECO:0000256" key="2">
    <source>
        <dbReference type="ARBA" id="ARBA00022676"/>
    </source>
</evidence>